<evidence type="ECO:0000256" key="9">
    <source>
        <dbReference type="ARBA" id="ARBA00022840"/>
    </source>
</evidence>
<keyword evidence="4" id="KW-0479">Metal-binding</keyword>
<evidence type="ECO:0000313" key="16">
    <source>
        <dbReference type="EMBL" id="KAJ3689777.1"/>
    </source>
</evidence>
<dbReference type="AlphaFoldDB" id="A0AAD6EME8"/>
<name>A0AAD6EME8_9POAL</name>
<organism evidence="16 17">
    <name type="scientific">Rhynchospora tenuis</name>
    <dbReference type="NCBI Taxonomy" id="198213"/>
    <lineage>
        <taxon>Eukaryota</taxon>
        <taxon>Viridiplantae</taxon>
        <taxon>Streptophyta</taxon>
        <taxon>Embryophyta</taxon>
        <taxon>Tracheophyta</taxon>
        <taxon>Spermatophyta</taxon>
        <taxon>Magnoliopsida</taxon>
        <taxon>Liliopsida</taxon>
        <taxon>Poales</taxon>
        <taxon>Cyperaceae</taxon>
        <taxon>Cyperoideae</taxon>
        <taxon>Rhynchosporeae</taxon>
        <taxon>Rhynchospora</taxon>
    </lineage>
</organism>
<comment type="catalytic activity">
    <reaction evidence="12">
        <text>L-seryl-[protein] + ATP = O-phospho-L-seryl-[protein] + ADP + H(+)</text>
        <dbReference type="Rhea" id="RHEA:17989"/>
        <dbReference type="Rhea" id="RHEA-COMP:9863"/>
        <dbReference type="Rhea" id="RHEA-COMP:11604"/>
        <dbReference type="ChEBI" id="CHEBI:15378"/>
        <dbReference type="ChEBI" id="CHEBI:29999"/>
        <dbReference type="ChEBI" id="CHEBI:30616"/>
        <dbReference type="ChEBI" id="CHEBI:83421"/>
        <dbReference type="ChEBI" id="CHEBI:456216"/>
        <dbReference type="EC" id="2.7.11.1"/>
    </reaction>
</comment>
<dbReference type="GO" id="GO:0046872">
    <property type="term" value="F:metal ion binding"/>
    <property type="evidence" value="ECO:0007669"/>
    <property type="project" value="UniProtKB-KW"/>
</dbReference>
<keyword evidence="3" id="KW-0808">Transferase</keyword>
<dbReference type="InterPro" id="IPR017441">
    <property type="entry name" value="Protein_kinase_ATP_BS"/>
</dbReference>
<evidence type="ECO:0000256" key="14">
    <source>
        <dbReference type="RuleBase" id="RU000304"/>
    </source>
</evidence>
<evidence type="ECO:0000256" key="8">
    <source>
        <dbReference type="ARBA" id="ARBA00022837"/>
    </source>
</evidence>
<dbReference type="Pfam" id="PF00069">
    <property type="entry name" value="Pkinase"/>
    <property type="match status" value="1"/>
</dbReference>
<dbReference type="SMART" id="SM00220">
    <property type="entry name" value="S_TKc"/>
    <property type="match status" value="1"/>
</dbReference>
<evidence type="ECO:0000256" key="11">
    <source>
        <dbReference type="ARBA" id="ARBA00047899"/>
    </source>
</evidence>
<protein>
    <recommendedName>
        <fullName evidence="1">non-specific serine/threonine protein kinase</fullName>
        <ecNumber evidence="1">2.7.11.1</ecNumber>
    </recommendedName>
</protein>
<evidence type="ECO:0000313" key="17">
    <source>
        <dbReference type="Proteomes" id="UP001210211"/>
    </source>
</evidence>
<dbReference type="Gene3D" id="1.10.510.10">
    <property type="entry name" value="Transferase(Phosphotransferase) domain 1"/>
    <property type="match status" value="1"/>
</dbReference>
<evidence type="ECO:0000256" key="10">
    <source>
        <dbReference type="ARBA" id="ARBA00024334"/>
    </source>
</evidence>
<evidence type="ECO:0000256" key="2">
    <source>
        <dbReference type="ARBA" id="ARBA00022527"/>
    </source>
</evidence>
<proteinExistence type="inferred from homology"/>
<dbReference type="InterPro" id="IPR008271">
    <property type="entry name" value="Ser/Thr_kinase_AS"/>
</dbReference>
<evidence type="ECO:0000256" key="3">
    <source>
        <dbReference type="ARBA" id="ARBA00022679"/>
    </source>
</evidence>
<accession>A0AAD6EME8</accession>
<dbReference type="PROSITE" id="PS00108">
    <property type="entry name" value="PROTEIN_KINASE_ST"/>
    <property type="match status" value="1"/>
</dbReference>
<feature type="domain" description="Protein kinase" evidence="15">
    <location>
        <begin position="57"/>
        <end position="218"/>
    </location>
</feature>
<dbReference type="InterPro" id="IPR011009">
    <property type="entry name" value="Kinase-like_dom_sf"/>
</dbReference>
<dbReference type="PANTHER" id="PTHR24349">
    <property type="entry name" value="SERINE/THREONINE-PROTEIN KINASE"/>
    <property type="match status" value="1"/>
</dbReference>
<dbReference type="FunFam" id="3.30.200.20:FF:000004">
    <property type="entry name" value="Calcium-dependent protein kinase 1"/>
    <property type="match status" value="1"/>
</dbReference>
<keyword evidence="17" id="KW-1185">Reference proteome</keyword>
<reference evidence="16 17" key="1">
    <citation type="journal article" date="2022" name="Cell">
        <title>Repeat-based holocentromeres influence genome architecture and karyotype evolution.</title>
        <authorList>
            <person name="Hofstatter P.G."/>
            <person name="Thangavel G."/>
            <person name="Lux T."/>
            <person name="Neumann P."/>
            <person name="Vondrak T."/>
            <person name="Novak P."/>
            <person name="Zhang M."/>
            <person name="Costa L."/>
            <person name="Castellani M."/>
            <person name="Scott A."/>
            <person name="Toegelov H."/>
            <person name="Fuchs J."/>
            <person name="Mata-Sucre Y."/>
            <person name="Dias Y."/>
            <person name="Vanzela A.L.L."/>
            <person name="Huettel B."/>
            <person name="Almeida C.C.S."/>
            <person name="Simkova H."/>
            <person name="Souza G."/>
            <person name="Pedrosa-Harand A."/>
            <person name="Macas J."/>
            <person name="Mayer K.F.X."/>
            <person name="Houben A."/>
            <person name="Marques A."/>
        </authorList>
    </citation>
    <scope>NUCLEOTIDE SEQUENCE [LARGE SCALE GENOMIC DNA]</scope>
    <source>
        <strain evidence="16">RhyTen1mFocal</strain>
    </source>
</reference>
<keyword evidence="6 13" id="KW-0547">Nucleotide-binding</keyword>
<keyword evidence="7" id="KW-0418">Kinase</keyword>
<dbReference type="InterPro" id="IPR050205">
    <property type="entry name" value="CDPK_Ser/Thr_kinases"/>
</dbReference>
<sequence>MGLCFTKTYDIPIESPTQSPLRVLKPGFPPPSKSLTKRQPEFGMVLEKPMVDVNTLFVLERELGHGQFGVTSLCTERATGNKYACKSISKRKLVSRADIYDLRREVMIMQHLTGQPNIVEFKGALEDTQNVHLVMELCAGGELFDRIAAKKNYTEAQAAAVGRDIVTVVHVCHFMGVMHRDLKPENFLLVSQDEDAEIKAIDFGLLVFIEEGISPRTS</sequence>
<keyword evidence="8" id="KW-0106">Calcium</keyword>
<dbReference type="Gene3D" id="3.30.200.20">
    <property type="entry name" value="Phosphorylase Kinase, domain 1"/>
    <property type="match status" value="1"/>
</dbReference>
<dbReference type="Proteomes" id="UP001210211">
    <property type="component" value="Unassembled WGS sequence"/>
</dbReference>
<evidence type="ECO:0000256" key="7">
    <source>
        <dbReference type="ARBA" id="ARBA00022777"/>
    </source>
</evidence>
<evidence type="ECO:0000256" key="12">
    <source>
        <dbReference type="ARBA" id="ARBA00048679"/>
    </source>
</evidence>
<gene>
    <name evidence="16" type="ORF">LUZ61_018941</name>
</gene>
<dbReference type="SUPFAM" id="SSF56112">
    <property type="entry name" value="Protein kinase-like (PK-like)"/>
    <property type="match status" value="1"/>
</dbReference>
<keyword evidence="9 13" id="KW-0067">ATP-binding</keyword>
<keyword evidence="2 14" id="KW-0723">Serine/threonine-protein kinase</keyword>
<evidence type="ECO:0000259" key="15">
    <source>
        <dbReference type="PROSITE" id="PS50011"/>
    </source>
</evidence>
<comment type="similarity">
    <text evidence="10">Belongs to the protein kinase superfamily. Ser/Thr protein kinase family. CDPK subfamily.</text>
</comment>
<keyword evidence="5" id="KW-0677">Repeat</keyword>
<dbReference type="PROSITE" id="PS50011">
    <property type="entry name" value="PROTEIN_KINASE_DOM"/>
    <property type="match status" value="1"/>
</dbReference>
<evidence type="ECO:0000256" key="13">
    <source>
        <dbReference type="PROSITE-ProRule" id="PRU10141"/>
    </source>
</evidence>
<comment type="catalytic activity">
    <reaction evidence="11">
        <text>L-threonyl-[protein] + ATP = O-phospho-L-threonyl-[protein] + ADP + H(+)</text>
        <dbReference type="Rhea" id="RHEA:46608"/>
        <dbReference type="Rhea" id="RHEA-COMP:11060"/>
        <dbReference type="Rhea" id="RHEA-COMP:11605"/>
        <dbReference type="ChEBI" id="CHEBI:15378"/>
        <dbReference type="ChEBI" id="CHEBI:30013"/>
        <dbReference type="ChEBI" id="CHEBI:30616"/>
        <dbReference type="ChEBI" id="CHEBI:61977"/>
        <dbReference type="ChEBI" id="CHEBI:456216"/>
        <dbReference type="EC" id="2.7.11.1"/>
    </reaction>
</comment>
<dbReference type="PROSITE" id="PS00107">
    <property type="entry name" value="PROTEIN_KINASE_ATP"/>
    <property type="match status" value="1"/>
</dbReference>
<evidence type="ECO:0000256" key="4">
    <source>
        <dbReference type="ARBA" id="ARBA00022723"/>
    </source>
</evidence>
<dbReference type="InterPro" id="IPR000719">
    <property type="entry name" value="Prot_kinase_dom"/>
</dbReference>
<dbReference type="EMBL" id="JAMRDG010000002">
    <property type="protein sequence ID" value="KAJ3689777.1"/>
    <property type="molecule type" value="Genomic_DNA"/>
</dbReference>
<feature type="binding site" evidence="13">
    <location>
        <position position="86"/>
    </location>
    <ligand>
        <name>ATP</name>
        <dbReference type="ChEBI" id="CHEBI:30616"/>
    </ligand>
</feature>
<evidence type="ECO:0000256" key="6">
    <source>
        <dbReference type="ARBA" id="ARBA00022741"/>
    </source>
</evidence>
<dbReference type="EC" id="2.7.11.1" evidence="1"/>
<evidence type="ECO:0000256" key="5">
    <source>
        <dbReference type="ARBA" id="ARBA00022737"/>
    </source>
</evidence>
<dbReference type="GO" id="GO:0004674">
    <property type="term" value="F:protein serine/threonine kinase activity"/>
    <property type="evidence" value="ECO:0007669"/>
    <property type="project" value="UniProtKB-KW"/>
</dbReference>
<evidence type="ECO:0000256" key="1">
    <source>
        <dbReference type="ARBA" id="ARBA00012513"/>
    </source>
</evidence>
<comment type="caution">
    <text evidence="16">The sequence shown here is derived from an EMBL/GenBank/DDBJ whole genome shotgun (WGS) entry which is preliminary data.</text>
</comment>
<dbReference type="GO" id="GO:0005524">
    <property type="term" value="F:ATP binding"/>
    <property type="evidence" value="ECO:0007669"/>
    <property type="project" value="UniProtKB-UniRule"/>
</dbReference>